<evidence type="ECO:0000256" key="10">
    <source>
        <dbReference type="ARBA" id="ARBA00023303"/>
    </source>
</evidence>
<name>A0ABN9T8T3_9DINO</name>
<keyword evidence="9" id="KW-1071">Ligand-gated ion channel</keyword>
<evidence type="ECO:0000256" key="1">
    <source>
        <dbReference type="ARBA" id="ARBA00004141"/>
    </source>
</evidence>
<evidence type="ECO:0000313" key="14">
    <source>
        <dbReference type="EMBL" id="CAK0841409.1"/>
    </source>
</evidence>
<sequence length="567" mass="62261">EASARTAPPPPPRRGRRRCARPRGRPWRCCCCCRSAAAAPRRLVQRTASRTAAATTSTSVSVCCRRPWSRTPPTATRGPTRGVRRTGGRGTCRSPIYRPAVPGDGLLLRARATHVRPAWLLLGRAVGRHLRRSLGRNLERRLARCHGGRILRAQPAHFFFHQQGAGSEDDEGDGSLAPVRAFHSRPLVRSGVQRFFRRHDIHLLEVLSHGRLKDAITPESIAQSSYHAWAAFLGGEDYEWVSWPGRCLRLGLLFLILIVISTYTANLAAFFTRPVYEIHGPTDLDTLKGAVACTIWSNDVAALEGFVSEVISPNHTWPHADRRQWCHDALKEGRAQAWFDDYAAHNSYQLKHCSALALVPAISLKPLVVGFAMSAANVSLVSSMSAALVHLEKQPAIRNLEQDLFGWGRWRPRKGTPTSRRSGTRARRGTSSTPWPRVCPSDSELVSSTTPVSFQSLGGAFLISGALMLMSLVMAIATFALRSYQGAKYVAPDSATDGEMLRELLTKVAELERLYAGAEGTEPLPPSLQDDLSLSVMEVASVPVCPAPSSPQQSKERTPWTEGASER</sequence>
<dbReference type="InterPro" id="IPR015683">
    <property type="entry name" value="Ionotropic_Glu_rcpt"/>
</dbReference>
<evidence type="ECO:0000256" key="9">
    <source>
        <dbReference type="ARBA" id="ARBA00023286"/>
    </source>
</evidence>
<organism evidence="14 15">
    <name type="scientific">Prorocentrum cordatum</name>
    <dbReference type="NCBI Taxonomy" id="2364126"/>
    <lineage>
        <taxon>Eukaryota</taxon>
        <taxon>Sar</taxon>
        <taxon>Alveolata</taxon>
        <taxon>Dinophyceae</taxon>
        <taxon>Prorocentrales</taxon>
        <taxon>Prorocentraceae</taxon>
        <taxon>Prorocentrum</taxon>
    </lineage>
</organism>
<keyword evidence="2" id="KW-0813">Transport</keyword>
<feature type="compositionally biased region" description="Basic and acidic residues" evidence="11">
    <location>
        <begin position="554"/>
        <end position="567"/>
    </location>
</feature>
<keyword evidence="5" id="KW-0406">Ion transport</keyword>
<dbReference type="Pfam" id="PF00060">
    <property type="entry name" value="Lig_chan"/>
    <property type="match status" value="1"/>
</dbReference>
<evidence type="ECO:0000313" key="15">
    <source>
        <dbReference type="Proteomes" id="UP001189429"/>
    </source>
</evidence>
<dbReference type="EMBL" id="CAUYUJ010014453">
    <property type="protein sequence ID" value="CAK0841409.1"/>
    <property type="molecule type" value="Genomic_DNA"/>
</dbReference>
<feature type="transmembrane region" description="Helical" evidence="12">
    <location>
        <begin position="457"/>
        <end position="481"/>
    </location>
</feature>
<keyword evidence="7" id="KW-0675">Receptor</keyword>
<dbReference type="SUPFAM" id="SSF53850">
    <property type="entry name" value="Periplasmic binding protein-like II"/>
    <property type="match status" value="1"/>
</dbReference>
<dbReference type="InterPro" id="IPR001320">
    <property type="entry name" value="Iontro_rcpt_C"/>
</dbReference>
<feature type="region of interest" description="Disordered" evidence="11">
    <location>
        <begin position="1"/>
        <end position="25"/>
    </location>
</feature>
<reference evidence="14" key="1">
    <citation type="submission" date="2023-10" db="EMBL/GenBank/DDBJ databases">
        <authorList>
            <person name="Chen Y."/>
            <person name="Shah S."/>
            <person name="Dougan E. K."/>
            <person name="Thang M."/>
            <person name="Chan C."/>
        </authorList>
    </citation>
    <scope>NUCLEOTIDE SEQUENCE [LARGE SCALE GENOMIC DNA]</scope>
</reference>
<evidence type="ECO:0000256" key="7">
    <source>
        <dbReference type="ARBA" id="ARBA00023170"/>
    </source>
</evidence>
<feature type="compositionally biased region" description="Low complexity" evidence="11">
    <location>
        <begin position="70"/>
        <end position="81"/>
    </location>
</feature>
<keyword evidence="4 12" id="KW-1133">Transmembrane helix</keyword>
<dbReference type="Gene3D" id="1.10.287.70">
    <property type="match status" value="1"/>
</dbReference>
<comment type="subcellular location">
    <subcellularLocation>
        <location evidence="1">Membrane</location>
        <topology evidence="1">Multi-pass membrane protein</topology>
    </subcellularLocation>
</comment>
<evidence type="ECO:0000256" key="6">
    <source>
        <dbReference type="ARBA" id="ARBA00023136"/>
    </source>
</evidence>
<gene>
    <name evidence="14" type="ORF">PCOR1329_LOCUS36621</name>
</gene>
<comment type="caution">
    <text evidence="14">The sequence shown here is derived from an EMBL/GenBank/DDBJ whole genome shotgun (WGS) entry which is preliminary data.</text>
</comment>
<feature type="region of interest" description="Disordered" evidence="11">
    <location>
        <begin position="70"/>
        <end position="95"/>
    </location>
</feature>
<feature type="transmembrane region" description="Helical" evidence="12">
    <location>
        <begin position="250"/>
        <end position="271"/>
    </location>
</feature>
<dbReference type="PANTHER" id="PTHR18966">
    <property type="entry name" value="IONOTROPIC GLUTAMATE RECEPTOR"/>
    <property type="match status" value="1"/>
</dbReference>
<keyword evidence="8" id="KW-0325">Glycoprotein</keyword>
<accession>A0ABN9T8T3</accession>
<feature type="region of interest" description="Disordered" evidence="11">
    <location>
        <begin position="411"/>
        <end position="440"/>
    </location>
</feature>
<feature type="region of interest" description="Disordered" evidence="11">
    <location>
        <begin position="544"/>
        <end position="567"/>
    </location>
</feature>
<evidence type="ECO:0000259" key="13">
    <source>
        <dbReference type="Pfam" id="PF00060"/>
    </source>
</evidence>
<dbReference type="Proteomes" id="UP001189429">
    <property type="component" value="Unassembled WGS sequence"/>
</dbReference>
<evidence type="ECO:0000256" key="2">
    <source>
        <dbReference type="ARBA" id="ARBA00022448"/>
    </source>
</evidence>
<keyword evidence="10" id="KW-0407">Ion channel</keyword>
<evidence type="ECO:0000256" key="3">
    <source>
        <dbReference type="ARBA" id="ARBA00022692"/>
    </source>
</evidence>
<evidence type="ECO:0000256" key="12">
    <source>
        <dbReference type="SAM" id="Phobius"/>
    </source>
</evidence>
<feature type="non-terminal residue" evidence="14">
    <location>
        <position position="1"/>
    </location>
</feature>
<protein>
    <recommendedName>
        <fullName evidence="13">Ionotropic glutamate receptor C-terminal domain-containing protein</fullName>
    </recommendedName>
</protein>
<evidence type="ECO:0000256" key="11">
    <source>
        <dbReference type="SAM" id="MobiDB-lite"/>
    </source>
</evidence>
<evidence type="ECO:0000256" key="8">
    <source>
        <dbReference type="ARBA" id="ARBA00023180"/>
    </source>
</evidence>
<feature type="domain" description="Ionotropic glutamate receptor C-terminal" evidence="13">
    <location>
        <begin position="220"/>
        <end position="465"/>
    </location>
</feature>
<keyword evidence="6 12" id="KW-0472">Membrane</keyword>
<keyword evidence="3 12" id="KW-0812">Transmembrane</keyword>
<evidence type="ECO:0000256" key="5">
    <source>
        <dbReference type="ARBA" id="ARBA00023065"/>
    </source>
</evidence>
<evidence type="ECO:0000256" key="4">
    <source>
        <dbReference type="ARBA" id="ARBA00022989"/>
    </source>
</evidence>
<proteinExistence type="predicted"/>
<feature type="compositionally biased region" description="Basic residues" evidence="11">
    <location>
        <begin position="13"/>
        <end position="25"/>
    </location>
</feature>
<keyword evidence="15" id="KW-1185">Reference proteome</keyword>